<dbReference type="InterPro" id="IPR001509">
    <property type="entry name" value="Epimerase_deHydtase"/>
</dbReference>
<dbReference type="PANTHER" id="PTHR43245">
    <property type="entry name" value="BIFUNCTIONAL POLYMYXIN RESISTANCE PROTEIN ARNA"/>
    <property type="match status" value="1"/>
</dbReference>
<evidence type="ECO:0000259" key="1">
    <source>
        <dbReference type="Pfam" id="PF01370"/>
    </source>
</evidence>
<evidence type="ECO:0000313" key="3">
    <source>
        <dbReference type="Proteomes" id="UP001516662"/>
    </source>
</evidence>
<dbReference type="InterPro" id="IPR050177">
    <property type="entry name" value="Lipid_A_modif_metabolic_enz"/>
</dbReference>
<reference evidence="2 3" key="1">
    <citation type="submission" date="2020-10" db="EMBL/GenBank/DDBJ databases">
        <title>Bacillus sp. HD4P25, an endophyte from a halophyte.</title>
        <authorList>
            <person name="Sun J.-Q."/>
        </authorList>
    </citation>
    <scope>NUCLEOTIDE SEQUENCE [LARGE SCALE GENOMIC DNA]</scope>
    <source>
        <strain evidence="2 3">YIM 93174</strain>
    </source>
</reference>
<dbReference type="EMBL" id="JADCLJ010000024">
    <property type="protein sequence ID" value="MBE4910096.1"/>
    <property type="molecule type" value="Genomic_DNA"/>
</dbReference>
<gene>
    <name evidence="2" type="ORF">IMZ08_18835</name>
</gene>
<organism evidence="2 3">
    <name type="scientific">Litchfieldia luteola</name>
    <dbReference type="NCBI Taxonomy" id="682179"/>
    <lineage>
        <taxon>Bacteria</taxon>
        <taxon>Bacillati</taxon>
        <taxon>Bacillota</taxon>
        <taxon>Bacilli</taxon>
        <taxon>Bacillales</taxon>
        <taxon>Bacillaceae</taxon>
        <taxon>Litchfieldia</taxon>
    </lineage>
</organism>
<sequence length="335" mass="37462">MNLLIIGGTKFLGIHLVNEAIRRGHEVTIFNRGTVASTLLPDSVEYLVGDRDGNLSALEGRKWDAVIDTCGYVPRVVKQSAQLLSTACDQYAFISSISVYNDFSKEIDEASEVGTLKDENVEEVSGETYGPLKALCEKEVKSFFPEGALIIRPGLIVGPNDPTDRFTYWPVRVANGGNVMVPDSDHPVQFIDVRDLAAFTLTLLEEKKVGTYNVTGPKEQLRFKEFLEECKRTTMSDATFTAVSNDFLQEQKVGYWMELPLYIPESDENMKSFLTVPIQKAISDGLQIRPLSVTIEDTVAWDRTRNISADDRKAGLSPQKEAEVLKKWNEKELIL</sequence>
<accession>A0ABR9QNV3</accession>
<name>A0ABR9QNV3_9BACI</name>
<evidence type="ECO:0000313" key="2">
    <source>
        <dbReference type="EMBL" id="MBE4910096.1"/>
    </source>
</evidence>
<feature type="domain" description="NAD-dependent epimerase/dehydratase" evidence="1">
    <location>
        <begin position="4"/>
        <end position="214"/>
    </location>
</feature>
<proteinExistence type="predicted"/>
<comment type="caution">
    <text evidence="2">The sequence shown here is derived from an EMBL/GenBank/DDBJ whole genome shotgun (WGS) entry which is preliminary data.</text>
</comment>
<dbReference type="PANTHER" id="PTHR43245:SF13">
    <property type="entry name" value="UDP-D-APIOSE_UDP-D-XYLOSE SYNTHASE 2"/>
    <property type="match status" value="1"/>
</dbReference>
<dbReference type="Gene3D" id="3.40.50.720">
    <property type="entry name" value="NAD(P)-binding Rossmann-like Domain"/>
    <property type="match status" value="1"/>
</dbReference>
<dbReference type="Pfam" id="PF01370">
    <property type="entry name" value="Epimerase"/>
    <property type="match status" value="1"/>
</dbReference>
<keyword evidence="3" id="KW-1185">Reference proteome</keyword>
<dbReference type="Proteomes" id="UP001516662">
    <property type="component" value="Unassembled WGS sequence"/>
</dbReference>
<protein>
    <submittedName>
        <fullName evidence="2">NAD-dependent epimerase/dehydratase family protein</fullName>
    </submittedName>
</protein>
<dbReference type="InterPro" id="IPR036291">
    <property type="entry name" value="NAD(P)-bd_dom_sf"/>
</dbReference>
<dbReference type="RefSeq" id="WP_193539316.1">
    <property type="nucleotide sequence ID" value="NZ_JADCLJ010000024.1"/>
</dbReference>
<dbReference type="SUPFAM" id="SSF51735">
    <property type="entry name" value="NAD(P)-binding Rossmann-fold domains"/>
    <property type="match status" value="1"/>
</dbReference>